<evidence type="ECO:0000256" key="1">
    <source>
        <dbReference type="SAM" id="MobiDB-lite"/>
    </source>
</evidence>
<dbReference type="AlphaFoldDB" id="A0A328BXU0"/>
<feature type="signal peptide" evidence="2">
    <location>
        <begin position="1"/>
        <end position="23"/>
    </location>
</feature>
<evidence type="ECO:0000313" key="4">
    <source>
        <dbReference type="Proteomes" id="UP000248553"/>
    </source>
</evidence>
<organism evidence="3 4">
    <name type="scientific">Hymenobacter edaphi</name>
    <dbReference type="NCBI Taxonomy" id="2211146"/>
    <lineage>
        <taxon>Bacteria</taxon>
        <taxon>Pseudomonadati</taxon>
        <taxon>Bacteroidota</taxon>
        <taxon>Cytophagia</taxon>
        <taxon>Cytophagales</taxon>
        <taxon>Hymenobacteraceae</taxon>
        <taxon>Hymenobacter</taxon>
    </lineage>
</organism>
<protein>
    <submittedName>
        <fullName evidence="3">DUF4920 domain-containing protein</fullName>
    </submittedName>
</protein>
<dbReference type="Proteomes" id="UP000248553">
    <property type="component" value="Unassembled WGS sequence"/>
</dbReference>
<sequence length="186" mass="19701">MKRTLLALTAATALFSACQQQQPADTAAADNKPATESAAEAEAEANSAGPQAKTTAAGKVYGAEVTEDGAQPMSALPVVLGQQDSARVKLIGEATDVCQAKGCWMTLQTADGKPMRVRFKDYAFFVPKDSKGKTVVVDGWAHREEISVADQQHYAKDAGKSDKEVAAITKPQQQLTFMADGVLIKN</sequence>
<evidence type="ECO:0000256" key="2">
    <source>
        <dbReference type="SAM" id="SignalP"/>
    </source>
</evidence>
<dbReference type="RefSeq" id="WP_111476664.1">
    <property type="nucleotide sequence ID" value="NZ_QHKM01000001.1"/>
</dbReference>
<dbReference type="Pfam" id="PF16267">
    <property type="entry name" value="DUF4920"/>
    <property type="match status" value="1"/>
</dbReference>
<name>A0A328BXU0_9BACT</name>
<evidence type="ECO:0000313" key="3">
    <source>
        <dbReference type="EMBL" id="RAK69928.1"/>
    </source>
</evidence>
<dbReference type="EMBL" id="QHKM01000001">
    <property type="protein sequence ID" value="RAK69928.1"/>
    <property type="molecule type" value="Genomic_DNA"/>
</dbReference>
<proteinExistence type="predicted"/>
<dbReference type="OrthoDB" id="129527at2"/>
<accession>A0A328BXU0</accession>
<feature type="chain" id="PRO_5016453247" evidence="2">
    <location>
        <begin position="24"/>
        <end position="186"/>
    </location>
</feature>
<keyword evidence="4" id="KW-1185">Reference proteome</keyword>
<feature type="region of interest" description="Disordered" evidence="1">
    <location>
        <begin position="21"/>
        <end position="54"/>
    </location>
</feature>
<dbReference type="InterPro" id="IPR032577">
    <property type="entry name" value="DUF4920"/>
</dbReference>
<reference evidence="4" key="1">
    <citation type="submission" date="2018-05" db="EMBL/GenBank/DDBJ databases">
        <authorList>
            <person name="Nie L."/>
        </authorList>
    </citation>
    <scope>NUCLEOTIDE SEQUENCE [LARGE SCALE GENOMIC DNA]</scope>
    <source>
        <strain evidence="4">NL</strain>
    </source>
</reference>
<dbReference type="PROSITE" id="PS51257">
    <property type="entry name" value="PROKAR_LIPOPROTEIN"/>
    <property type="match status" value="1"/>
</dbReference>
<feature type="compositionally biased region" description="Low complexity" evidence="1">
    <location>
        <begin position="21"/>
        <end position="48"/>
    </location>
</feature>
<comment type="caution">
    <text evidence="3">The sequence shown here is derived from an EMBL/GenBank/DDBJ whole genome shotgun (WGS) entry which is preliminary data.</text>
</comment>
<keyword evidence="2" id="KW-0732">Signal</keyword>
<gene>
    <name evidence="3" type="ORF">DLM85_03485</name>
</gene>